<sequence>MDAPPLSGSLAYEMQAAIPRLEKILADELSSQTLPLCIQLLKSWVATAAPNVDKHHQHQDQFTTAGRKPIRTLTRSRVSRWLLSSLSRKKPIAPAKDISESHHTDHSTLTLDLSATTTVTNSDDRLSDDSSDRSIASVCIHGDDDDDDDDSYNTSKILFHHDFDNQPISYSSSKASSLVSTPILRSAGMVQTPPHHPAAPPTTDQYQYTSIAPYILNESSTTSTPILRPTAPFRSRYSTAASTSSSPSSTQNQHIQSSSTTTTKGINPQNDHDEAKTTALAMQSSSRTASTAAITAAAAAAAATKLPRAKTTISGFLNKLGMSVKKAMGNRQHRRAHPASALDNNHDCLDSFPTPHSHSSGGSTNDSDETEEKEGYLLDKNQQQQQHDWDKEEIWRPRIESNTREPLSTKGKSPQLRSSETFSTSSDHEFKRTIPRKPVQYAAAAAAATAKAVPPTLKHSKTDMDILREQSVPFIKMGMGRGGGGLGEEEEEDQDDSVSVEAKFPSGIHELQQWHHRFHEQQQHPDKLEANLQRVTAAVYKIIENNHATGYFEYDEKGFRGTPLGHMQDRLFSSEPLTSPEDIYDQMAYIVECGQLTSEHVILAYVYLERMVDRSDQALCDISWRFMLLAAMIVAVKVWDDCAVYNSDFVQIFPELNIVLVNKIERHFLKAIKYEVGCTQARFVSTYFDLRDGYHL</sequence>
<dbReference type="SUPFAM" id="SSF47954">
    <property type="entry name" value="Cyclin-like"/>
    <property type="match status" value="1"/>
</dbReference>
<comment type="caution">
    <text evidence="3">The sequence shown here is derived from an EMBL/GenBank/DDBJ whole genome shotgun (WGS) entry which is preliminary data.</text>
</comment>
<feature type="region of interest" description="Disordered" evidence="1">
    <location>
        <begin position="220"/>
        <end position="272"/>
    </location>
</feature>
<gene>
    <name evidence="3" type="ORF">O0I10_000453</name>
</gene>
<accession>A0AAD7Y5Q5</accession>
<dbReference type="Proteomes" id="UP001234581">
    <property type="component" value="Unassembled WGS sequence"/>
</dbReference>
<dbReference type="PANTHER" id="PTHR14248">
    <property type="entry name" value="CYCLIN Y, ISOFORM A"/>
    <property type="match status" value="1"/>
</dbReference>
<feature type="compositionally biased region" description="Polar residues" evidence="1">
    <location>
        <begin position="404"/>
        <end position="425"/>
    </location>
</feature>
<dbReference type="InterPro" id="IPR006671">
    <property type="entry name" value="Cyclin_N"/>
</dbReference>
<proteinExistence type="predicted"/>
<feature type="compositionally biased region" description="Low complexity" evidence="1">
    <location>
        <begin position="238"/>
        <end position="250"/>
    </location>
</feature>
<feature type="region of interest" description="Disordered" evidence="1">
    <location>
        <begin position="327"/>
        <end position="430"/>
    </location>
</feature>
<keyword evidence="4" id="KW-1185">Reference proteome</keyword>
<dbReference type="RefSeq" id="XP_058349086.1">
    <property type="nucleotide sequence ID" value="XM_058480563.1"/>
</dbReference>
<evidence type="ECO:0000259" key="2">
    <source>
        <dbReference type="Pfam" id="PF00134"/>
    </source>
</evidence>
<evidence type="ECO:0000256" key="1">
    <source>
        <dbReference type="SAM" id="MobiDB-lite"/>
    </source>
</evidence>
<dbReference type="EMBL" id="JARTCD010000001">
    <property type="protein sequence ID" value="KAJ8664174.1"/>
    <property type="molecule type" value="Genomic_DNA"/>
</dbReference>
<feature type="compositionally biased region" description="Polar residues" evidence="1">
    <location>
        <begin position="354"/>
        <end position="365"/>
    </location>
</feature>
<dbReference type="Gene3D" id="1.10.472.10">
    <property type="entry name" value="Cyclin-like"/>
    <property type="match status" value="1"/>
</dbReference>
<reference evidence="3 4" key="1">
    <citation type="submission" date="2023-03" db="EMBL/GenBank/DDBJ databases">
        <title>Genome sequence of Lichtheimia ornata CBS 291.66.</title>
        <authorList>
            <person name="Mohabir J.T."/>
            <person name="Shea T.P."/>
            <person name="Kurbessoian T."/>
            <person name="Berby B."/>
            <person name="Fontaine J."/>
            <person name="Livny J."/>
            <person name="Gnirke A."/>
            <person name="Stajich J.E."/>
            <person name="Cuomo C.A."/>
        </authorList>
    </citation>
    <scope>NUCLEOTIDE SEQUENCE [LARGE SCALE GENOMIC DNA]</scope>
    <source>
        <strain evidence="3">CBS 291.66</strain>
    </source>
</reference>
<feature type="compositionally biased region" description="Basic and acidic residues" evidence="1">
    <location>
        <begin position="387"/>
        <end position="403"/>
    </location>
</feature>
<evidence type="ECO:0000313" key="3">
    <source>
        <dbReference type="EMBL" id="KAJ8664174.1"/>
    </source>
</evidence>
<protein>
    <recommendedName>
        <fullName evidence="2">Cyclin N-terminal domain-containing protein</fullName>
    </recommendedName>
</protein>
<name>A0AAD7Y5Q5_9FUNG</name>
<feature type="domain" description="Cyclin N-terminal" evidence="2">
    <location>
        <begin position="584"/>
        <end position="676"/>
    </location>
</feature>
<dbReference type="CDD" id="cd20540">
    <property type="entry name" value="CYCLIN_CCNY_like"/>
    <property type="match status" value="1"/>
</dbReference>
<dbReference type="AlphaFoldDB" id="A0AAD7Y5Q5"/>
<organism evidence="3 4">
    <name type="scientific">Lichtheimia ornata</name>
    <dbReference type="NCBI Taxonomy" id="688661"/>
    <lineage>
        <taxon>Eukaryota</taxon>
        <taxon>Fungi</taxon>
        <taxon>Fungi incertae sedis</taxon>
        <taxon>Mucoromycota</taxon>
        <taxon>Mucoromycotina</taxon>
        <taxon>Mucoromycetes</taxon>
        <taxon>Mucorales</taxon>
        <taxon>Lichtheimiaceae</taxon>
        <taxon>Lichtheimia</taxon>
    </lineage>
</organism>
<dbReference type="Pfam" id="PF00134">
    <property type="entry name" value="Cyclin_N"/>
    <property type="match status" value="1"/>
</dbReference>
<dbReference type="GeneID" id="83207875"/>
<feature type="compositionally biased region" description="Polar residues" evidence="1">
    <location>
        <begin position="251"/>
        <end position="269"/>
    </location>
</feature>
<evidence type="ECO:0000313" key="4">
    <source>
        <dbReference type="Proteomes" id="UP001234581"/>
    </source>
</evidence>
<dbReference type="InterPro" id="IPR036915">
    <property type="entry name" value="Cyclin-like_sf"/>
</dbReference>